<evidence type="ECO:0000256" key="1">
    <source>
        <dbReference type="ARBA" id="ARBA00004141"/>
    </source>
</evidence>
<evidence type="ECO:0000313" key="9">
    <source>
        <dbReference type="EMBL" id="CAE0749613.1"/>
    </source>
</evidence>
<dbReference type="AlphaFoldDB" id="A0A7S4B0B2"/>
<feature type="transmembrane region" description="Helical" evidence="7">
    <location>
        <begin position="98"/>
        <end position="116"/>
    </location>
</feature>
<keyword evidence="5 7" id="KW-0472">Membrane</keyword>
<evidence type="ECO:0000256" key="2">
    <source>
        <dbReference type="ARBA" id="ARBA00022448"/>
    </source>
</evidence>
<feature type="compositionally biased region" description="Low complexity" evidence="6">
    <location>
        <begin position="545"/>
        <end position="562"/>
    </location>
</feature>
<dbReference type="EMBL" id="HBIZ01004004">
    <property type="protein sequence ID" value="CAE0749613.1"/>
    <property type="molecule type" value="Transcribed_RNA"/>
</dbReference>
<proteinExistence type="predicted"/>
<feature type="transmembrane region" description="Helical" evidence="7">
    <location>
        <begin position="241"/>
        <end position="268"/>
    </location>
</feature>
<dbReference type="GO" id="GO:0022857">
    <property type="term" value="F:transmembrane transporter activity"/>
    <property type="evidence" value="ECO:0007669"/>
    <property type="project" value="InterPro"/>
</dbReference>
<keyword evidence="4 7" id="KW-1133">Transmembrane helix</keyword>
<dbReference type="InterPro" id="IPR011701">
    <property type="entry name" value="MFS"/>
</dbReference>
<evidence type="ECO:0000256" key="7">
    <source>
        <dbReference type="SAM" id="Phobius"/>
    </source>
</evidence>
<feature type="transmembrane region" description="Helical" evidence="7">
    <location>
        <begin position="67"/>
        <end position="86"/>
    </location>
</feature>
<comment type="subcellular location">
    <subcellularLocation>
        <location evidence="1">Membrane</location>
        <topology evidence="1">Multi-pass membrane protein</topology>
    </subcellularLocation>
</comment>
<dbReference type="Pfam" id="PF07690">
    <property type="entry name" value="MFS_1"/>
    <property type="match status" value="1"/>
</dbReference>
<evidence type="ECO:0000256" key="3">
    <source>
        <dbReference type="ARBA" id="ARBA00022692"/>
    </source>
</evidence>
<keyword evidence="2" id="KW-0813">Transport</keyword>
<dbReference type="InterPro" id="IPR050930">
    <property type="entry name" value="MFS_Vesicular_Transporter"/>
</dbReference>
<dbReference type="InterPro" id="IPR020846">
    <property type="entry name" value="MFS_dom"/>
</dbReference>
<dbReference type="PANTHER" id="PTHR23506:SF26">
    <property type="entry name" value="MFS-TYPE TRANSPORTER SLC18B1"/>
    <property type="match status" value="1"/>
</dbReference>
<dbReference type="InterPro" id="IPR036259">
    <property type="entry name" value="MFS_trans_sf"/>
</dbReference>
<dbReference type="Gene3D" id="1.20.1250.20">
    <property type="entry name" value="MFS general substrate transporter like domains"/>
    <property type="match status" value="2"/>
</dbReference>
<feature type="transmembrane region" description="Helical" evidence="7">
    <location>
        <begin position="481"/>
        <end position="504"/>
    </location>
</feature>
<dbReference type="PROSITE" id="PS50850">
    <property type="entry name" value="MFS"/>
    <property type="match status" value="1"/>
</dbReference>
<feature type="transmembrane region" description="Helical" evidence="7">
    <location>
        <begin position="136"/>
        <end position="160"/>
    </location>
</feature>
<evidence type="ECO:0000259" key="8">
    <source>
        <dbReference type="PROSITE" id="PS50850"/>
    </source>
</evidence>
<sequence>MRSSDNSALLPPDHPASHAEQKGGALGFSRYRLLFGAYAVLFIRYCIATFLSSFFTPVATQLGISGSFNGLIFAAYPAGMALTSLVAPQAIQLLGTRLAVVLGLSLTSVFTIAFGLVPDLAAMGGGEIHAQTVQWLFLLCYFVNGLTGALAETACIIMVSNKFEDKLGVIMASIGTVSGVGCMIGPVVGGVLYDIMPDNDAPPPTWAFRVPFLVCGVLPLFLLPPLPLYMPNSYLSFSSKAAPFSSVLSLSVVLGLLSVALSGTFVATLDPTLSYRLSSPPFRLSASWVSLFFMYSSVVYTLISIPVGWLVDRFPGNSRIFKLTTGIGFLCLALTFGLLAPFGLSAWNLPPAYAHGGLERALNNMPCTATAMVLKGFGSAFSNNAVYPDLVIGLPEDNPMLQATISGLWNAAYAAGWALGPLVGGVLYDAFQTQTLCVGKDALSPNCPDTSSPIHALPPPPPGEGPGCSCEWQPANGFDGFGTAISLACVVYAAVLFVAAAFNVRGKNVELLTRLPPPTSEPTVAPLDARRARSADARGADGHAADGTGADALANADARGRK</sequence>
<evidence type="ECO:0000256" key="4">
    <source>
        <dbReference type="ARBA" id="ARBA00022989"/>
    </source>
</evidence>
<feature type="transmembrane region" description="Helical" evidence="7">
    <location>
        <begin position="33"/>
        <end position="55"/>
    </location>
</feature>
<dbReference type="SUPFAM" id="SSF103473">
    <property type="entry name" value="MFS general substrate transporter"/>
    <property type="match status" value="1"/>
</dbReference>
<keyword evidence="3 7" id="KW-0812">Transmembrane</keyword>
<feature type="region of interest" description="Disordered" evidence="6">
    <location>
        <begin position="1"/>
        <end position="21"/>
    </location>
</feature>
<evidence type="ECO:0000256" key="6">
    <source>
        <dbReference type="SAM" id="MobiDB-lite"/>
    </source>
</evidence>
<feature type="compositionally biased region" description="Basic and acidic residues" evidence="6">
    <location>
        <begin position="528"/>
        <end position="544"/>
    </location>
</feature>
<accession>A0A7S4B0B2</accession>
<feature type="transmembrane region" description="Helical" evidence="7">
    <location>
        <begin position="288"/>
        <end position="311"/>
    </location>
</feature>
<protein>
    <recommendedName>
        <fullName evidence="8">Major facilitator superfamily (MFS) profile domain-containing protein</fullName>
    </recommendedName>
</protein>
<evidence type="ECO:0000256" key="5">
    <source>
        <dbReference type="ARBA" id="ARBA00023136"/>
    </source>
</evidence>
<dbReference type="PANTHER" id="PTHR23506">
    <property type="entry name" value="GH10249P"/>
    <property type="match status" value="1"/>
</dbReference>
<feature type="domain" description="Major facilitator superfamily (MFS) profile" evidence="8">
    <location>
        <begin position="32"/>
        <end position="506"/>
    </location>
</feature>
<organism evidence="9">
    <name type="scientific">Chrysotila carterae</name>
    <name type="common">Marine alga</name>
    <name type="synonym">Syracosphaera carterae</name>
    <dbReference type="NCBI Taxonomy" id="13221"/>
    <lineage>
        <taxon>Eukaryota</taxon>
        <taxon>Haptista</taxon>
        <taxon>Haptophyta</taxon>
        <taxon>Prymnesiophyceae</taxon>
        <taxon>Isochrysidales</taxon>
        <taxon>Isochrysidaceae</taxon>
        <taxon>Chrysotila</taxon>
    </lineage>
</organism>
<feature type="transmembrane region" description="Helical" evidence="7">
    <location>
        <begin position="323"/>
        <end position="344"/>
    </location>
</feature>
<dbReference type="GO" id="GO:0016020">
    <property type="term" value="C:membrane"/>
    <property type="evidence" value="ECO:0007669"/>
    <property type="project" value="UniProtKB-SubCell"/>
</dbReference>
<feature type="region of interest" description="Disordered" evidence="6">
    <location>
        <begin position="514"/>
        <end position="562"/>
    </location>
</feature>
<feature type="transmembrane region" description="Helical" evidence="7">
    <location>
        <begin position="167"/>
        <end position="188"/>
    </location>
</feature>
<feature type="transmembrane region" description="Helical" evidence="7">
    <location>
        <begin position="208"/>
        <end position="229"/>
    </location>
</feature>
<gene>
    <name evidence="9" type="ORF">PCAR00345_LOCUS2196</name>
</gene>
<reference evidence="9" key="1">
    <citation type="submission" date="2021-01" db="EMBL/GenBank/DDBJ databases">
        <authorList>
            <person name="Corre E."/>
            <person name="Pelletier E."/>
            <person name="Niang G."/>
            <person name="Scheremetjew M."/>
            <person name="Finn R."/>
            <person name="Kale V."/>
            <person name="Holt S."/>
            <person name="Cochrane G."/>
            <person name="Meng A."/>
            <person name="Brown T."/>
            <person name="Cohen L."/>
        </authorList>
    </citation>
    <scope>NUCLEOTIDE SEQUENCE</scope>
    <source>
        <strain evidence="9">CCMP645</strain>
    </source>
</reference>
<name>A0A7S4B0B2_CHRCT</name>